<evidence type="ECO:0000259" key="3">
    <source>
        <dbReference type="PROSITE" id="PS50011"/>
    </source>
</evidence>
<dbReference type="RefSeq" id="WP_221031666.1">
    <property type="nucleotide sequence ID" value="NZ_CP139781.1"/>
</dbReference>
<dbReference type="PROSITE" id="PS50011">
    <property type="entry name" value="PROTEIN_KINASE_DOM"/>
    <property type="match status" value="1"/>
</dbReference>
<feature type="transmembrane region" description="Helical" evidence="2">
    <location>
        <begin position="598"/>
        <end position="620"/>
    </location>
</feature>
<keyword evidence="2" id="KW-0812">Transmembrane</keyword>
<evidence type="ECO:0000256" key="2">
    <source>
        <dbReference type="SAM" id="Phobius"/>
    </source>
</evidence>
<protein>
    <recommendedName>
        <fullName evidence="3">Protein kinase domain-containing protein</fullName>
    </recommendedName>
</protein>
<organism evidence="4 5">
    <name type="scientific">Actomonas aquatica</name>
    <dbReference type="NCBI Taxonomy" id="2866162"/>
    <lineage>
        <taxon>Bacteria</taxon>
        <taxon>Pseudomonadati</taxon>
        <taxon>Verrucomicrobiota</taxon>
        <taxon>Opitutia</taxon>
        <taxon>Opitutales</taxon>
        <taxon>Opitutaceae</taxon>
        <taxon>Actomonas</taxon>
    </lineage>
</organism>
<evidence type="ECO:0000256" key="1">
    <source>
        <dbReference type="SAM" id="MobiDB-lite"/>
    </source>
</evidence>
<gene>
    <name evidence="4" type="ORF">K1X11_015200</name>
</gene>
<feature type="transmembrane region" description="Helical" evidence="2">
    <location>
        <begin position="626"/>
        <end position="643"/>
    </location>
</feature>
<proteinExistence type="predicted"/>
<dbReference type="EMBL" id="CP139781">
    <property type="protein sequence ID" value="WRQ86160.1"/>
    <property type="molecule type" value="Genomic_DNA"/>
</dbReference>
<keyword evidence="2" id="KW-0472">Membrane</keyword>
<reference evidence="4 5" key="1">
    <citation type="submission" date="2023-12" db="EMBL/GenBank/DDBJ databases">
        <title>Description of an unclassified Opitutus bacterium of Verrucomicrobiota.</title>
        <authorList>
            <person name="Zhang D.-F."/>
        </authorList>
    </citation>
    <scope>NUCLEOTIDE SEQUENCE [LARGE SCALE GENOMIC DNA]</scope>
    <source>
        <strain evidence="4 5">WL0086</strain>
    </source>
</reference>
<keyword evidence="5" id="KW-1185">Reference proteome</keyword>
<evidence type="ECO:0000313" key="5">
    <source>
        <dbReference type="Proteomes" id="UP000738431"/>
    </source>
</evidence>
<dbReference type="InterPro" id="IPR000719">
    <property type="entry name" value="Prot_kinase_dom"/>
</dbReference>
<name>A0ABZ1C768_9BACT</name>
<sequence length="885" mass="97186">MPDADLSTPPTLDVDSPSESTGSARGGLVPGQTWQGRYVIERELPASGGGPVFAGVRKEDGVPVRLRRLAASADSETRRQVWQALSEPPLPGGPVLLESVVEDEGRVEVWQPVEGPTLEERLATAKLVTEEVAELVGPLARSLAALHERDLVYLQLSAERVVLADSHLGDARLTRVEMATPVEAGGNLVSVPTDVTRVPPEALGLYRMKADEGLKAWDWWTLGRLIQELWLGHTVMAHALGRDLPRSNEAVRKHAEVMLKEENTKDPRAGGVEHMTDLPVQVKTLLRGLLTSVREARWGAKEVRAWLDGQTVPERYDLPRSTILVRFHDEQLTVAETAVRLLQPQHWREGVAWWAADTAPTGSLPEVLVKTRTALHREREWLEEVREAAKTSGFKKVPDEIAHEILSAVAWVGIAGGSTRFRWRGEEIGPDLAADVLAEEDGLERLQALLAKPVITLVKRVDANSAWLLDTWARQIEEVRVLAAKHKWVGANAATQAKLVKLALTDAADLDRRFAEARLKYRLSTDEEVQAMFGAPNPPGPMLAVLALSFESPDACGYLTHEAWREQELARLREKAEGLVDALVMVDLIQVLKRGLPVFAPMWVWATCLVLTLGVTALFWPGWTGLGTIGGLAIGLLVLRRLLRPLVREASGMETEERWSWAAAMNTAIRRGRAALGGGSLTTAARLRTALARVNQDMLKLAGDAEIELVAERGTDDRLRYAAWGSWLGLVVVMSGVSWQAVQPQWSPGWSAGEWRKEFEALAVGFGLMEPPEPEVEVVKIAWPHPTTGEGRGVTYEEREGATEAQRARAEAFIAEVQRLYLPESLGGIVAINVAVEGVGGAELMLIDVAAGKPLNGLVYEMNYLPLRGTWMKMANRDVLFLNGL</sequence>
<dbReference type="SMART" id="SM00220">
    <property type="entry name" value="S_TKc"/>
    <property type="match status" value="1"/>
</dbReference>
<dbReference type="Proteomes" id="UP000738431">
    <property type="component" value="Chromosome"/>
</dbReference>
<feature type="domain" description="Protein kinase" evidence="3">
    <location>
        <begin position="38"/>
        <end position="307"/>
    </location>
</feature>
<dbReference type="Gene3D" id="1.10.510.10">
    <property type="entry name" value="Transferase(Phosphotransferase) domain 1"/>
    <property type="match status" value="1"/>
</dbReference>
<keyword evidence="2" id="KW-1133">Transmembrane helix</keyword>
<dbReference type="SUPFAM" id="SSF56112">
    <property type="entry name" value="Protein kinase-like (PK-like)"/>
    <property type="match status" value="1"/>
</dbReference>
<feature type="region of interest" description="Disordered" evidence="1">
    <location>
        <begin position="1"/>
        <end position="31"/>
    </location>
</feature>
<evidence type="ECO:0000313" key="4">
    <source>
        <dbReference type="EMBL" id="WRQ86160.1"/>
    </source>
</evidence>
<accession>A0ABZ1C768</accession>
<dbReference type="InterPro" id="IPR011009">
    <property type="entry name" value="Kinase-like_dom_sf"/>
</dbReference>